<accession>A0A2G8LHT7</accession>
<feature type="compositionally biased region" description="Basic and acidic residues" evidence="1">
    <location>
        <begin position="1"/>
        <end position="10"/>
    </location>
</feature>
<keyword evidence="3" id="KW-1185">Reference proteome</keyword>
<evidence type="ECO:0000313" key="3">
    <source>
        <dbReference type="Proteomes" id="UP000230750"/>
    </source>
</evidence>
<dbReference type="AlphaFoldDB" id="A0A2G8LHT7"/>
<organism evidence="2 3">
    <name type="scientific">Stichopus japonicus</name>
    <name type="common">Sea cucumber</name>
    <dbReference type="NCBI Taxonomy" id="307972"/>
    <lineage>
        <taxon>Eukaryota</taxon>
        <taxon>Metazoa</taxon>
        <taxon>Echinodermata</taxon>
        <taxon>Eleutherozoa</taxon>
        <taxon>Echinozoa</taxon>
        <taxon>Holothuroidea</taxon>
        <taxon>Aspidochirotacea</taxon>
        <taxon>Aspidochirotida</taxon>
        <taxon>Stichopodidae</taxon>
        <taxon>Apostichopus</taxon>
    </lineage>
</organism>
<sequence>MSEEEPHRPTDGPCENHGIVPANVNQQQDNDSESTSDYEPVCEVSPEILDFDEHGVCTEAALFVSKLRSCSSMTMSSTSFVIESVSSMVKNIVGNLKASTIESFKRYADSPEEPSVILEKLEENFDSLSEPFQGLNSEYLEKKYFLATDTYGAASLYLMPSLFTPGSVAIKKGSQKRWKPTISESMRAFIAVLPVGADLEKFKEERHTECRNHSVTWQPQVVVIGTSVLDVQQVFVFLNNIVYSVPSVVKGIDVCFKTFQVFNIEYPLECKSPWTFLQRGIYNIETQYDSVTPRVRELLSILGPDSD</sequence>
<proteinExistence type="predicted"/>
<dbReference type="OrthoDB" id="7698488at2759"/>
<evidence type="ECO:0000256" key="1">
    <source>
        <dbReference type="SAM" id="MobiDB-lite"/>
    </source>
</evidence>
<dbReference type="EMBL" id="MRZV01000073">
    <property type="protein sequence ID" value="PIK59819.1"/>
    <property type="molecule type" value="Genomic_DNA"/>
</dbReference>
<dbReference type="Proteomes" id="UP000230750">
    <property type="component" value="Unassembled WGS sequence"/>
</dbReference>
<comment type="caution">
    <text evidence="2">The sequence shown here is derived from an EMBL/GenBank/DDBJ whole genome shotgun (WGS) entry which is preliminary data.</text>
</comment>
<reference evidence="2 3" key="1">
    <citation type="journal article" date="2017" name="PLoS Biol.">
        <title>The sea cucumber genome provides insights into morphological evolution and visceral regeneration.</title>
        <authorList>
            <person name="Zhang X."/>
            <person name="Sun L."/>
            <person name="Yuan J."/>
            <person name="Sun Y."/>
            <person name="Gao Y."/>
            <person name="Zhang L."/>
            <person name="Li S."/>
            <person name="Dai H."/>
            <person name="Hamel J.F."/>
            <person name="Liu C."/>
            <person name="Yu Y."/>
            <person name="Liu S."/>
            <person name="Lin W."/>
            <person name="Guo K."/>
            <person name="Jin S."/>
            <person name="Xu P."/>
            <person name="Storey K.B."/>
            <person name="Huan P."/>
            <person name="Zhang T."/>
            <person name="Zhou Y."/>
            <person name="Zhang J."/>
            <person name="Lin C."/>
            <person name="Li X."/>
            <person name="Xing L."/>
            <person name="Huo D."/>
            <person name="Sun M."/>
            <person name="Wang L."/>
            <person name="Mercier A."/>
            <person name="Li F."/>
            <person name="Yang H."/>
            <person name="Xiang J."/>
        </authorList>
    </citation>
    <scope>NUCLEOTIDE SEQUENCE [LARGE SCALE GENOMIC DNA]</scope>
    <source>
        <strain evidence="2">Shaxun</strain>
        <tissue evidence="2">Muscle</tissue>
    </source>
</reference>
<name>A0A2G8LHT7_STIJA</name>
<gene>
    <name evidence="2" type="ORF">BSL78_03274</name>
</gene>
<feature type="region of interest" description="Disordered" evidence="1">
    <location>
        <begin position="1"/>
        <end position="39"/>
    </location>
</feature>
<evidence type="ECO:0000313" key="2">
    <source>
        <dbReference type="EMBL" id="PIK59819.1"/>
    </source>
</evidence>
<protein>
    <submittedName>
        <fullName evidence="2">Uncharacterized protein</fullName>
    </submittedName>
</protein>